<evidence type="ECO:0000313" key="1">
    <source>
        <dbReference type="EMBL" id="EKX36161.1"/>
    </source>
</evidence>
<dbReference type="EnsemblProtists" id="EKX36161">
    <property type="protein sequence ID" value="EKX36161"/>
    <property type="gene ID" value="GUITHDRAFT_117679"/>
</dbReference>
<keyword evidence="3" id="KW-1185">Reference proteome</keyword>
<gene>
    <name evidence="1" type="ORF">GUITHDRAFT_117679</name>
</gene>
<evidence type="ECO:0000313" key="3">
    <source>
        <dbReference type="Proteomes" id="UP000011087"/>
    </source>
</evidence>
<protein>
    <submittedName>
        <fullName evidence="1 2">Uncharacterized protein</fullName>
    </submittedName>
</protein>
<reference evidence="1 3" key="1">
    <citation type="journal article" date="2012" name="Nature">
        <title>Algal genomes reveal evolutionary mosaicism and the fate of nucleomorphs.</title>
        <authorList>
            <consortium name="DOE Joint Genome Institute"/>
            <person name="Curtis B.A."/>
            <person name="Tanifuji G."/>
            <person name="Burki F."/>
            <person name="Gruber A."/>
            <person name="Irimia M."/>
            <person name="Maruyama S."/>
            <person name="Arias M.C."/>
            <person name="Ball S.G."/>
            <person name="Gile G.H."/>
            <person name="Hirakawa Y."/>
            <person name="Hopkins J.F."/>
            <person name="Kuo A."/>
            <person name="Rensing S.A."/>
            <person name="Schmutz J."/>
            <person name="Symeonidi A."/>
            <person name="Elias M."/>
            <person name="Eveleigh R.J."/>
            <person name="Herman E.K."/>
            <person name="Klute M.J."/>
            <person name="Nakayama T."/>
            <person name="Obornik M."/>
            <person name="Reyes-Prieto A."/>
            <person name="Armbrust E.V."/>
            <person name="Aves S.J."/>
            <person name="Beiko R.G."/>
            <person name="Coutinho P."/>
            <person name="Dacks J.B."/>
            <person name="Durnford D.G."/>
            <person name="Fast N.M."/>
            <person name="Green B.R."/>
            <person name="Grisdale C.J."/>
            <person name="Hempel F."/>
            <person name="Henrissat B."/>
            <person name="Hoppner M.P."/>
            <person name="Ishida K."/>
            <person name="Kim E."/>
            <person name="Koreny L."/>
            <person name="Kroth P.G."/>
            <person name="Liu Y."/>
            <person name="Malik S.B."/>
            <person name="Maier U.G."/>
            <person name="McRose D."/>
            <person name="Mock T."/>
            <person name="Neilson J.A."/>
            <person name="Onodera N.T."/>
            <person name="Poole A.M."/>
            <person name="Pritham E.J."/>
            <person name="Richards T.A."/>
            <person name="Rocap G."/>
            <person name="Roy S.W."/>
            <person name="Sarai C."/>
            <person name="Schaack S."/>
            <person name="Shirato S."/>
            <person name="Slamovits C.H."/>
            <person name="Spencer D.F."/>
            <person name="Suzuki S."/>
            <person name="Worden A.Z."/>
            <person name="Zauner S."/>
            <person name="Barry K."/>
            <person name="Bell C."/>
            <person name="Bharti A.K."/>
            <person name="Crow J.A."/>
            <person name="Grimwood J."/>
            <person name="Kramer R."/>
            <person name="Lindquist E."/>
            <person name="Lucas S."/>
            <person name="Salamov A."/>
            <person name="McFadden G.I."/>
            <person name="Lane C.E."/>
            <person name="Keeling P.J."/>
            <person name="Gray M.W."/>
            <person name="Grigoriev I.V."/>
            <person name="Archibald J.M."/>
        </authorList>
    </citation>
    <scope>NUCLEOTIDE SEQUENCE</scope>
    <source>
        <strain evidence="1 3">CCMP2712</strain>
    </source>
</reference>
<dbReference type="AlphaFoldDB" id="L1IIU9"/>
<dbReference type="PaxDb" id="55529-EKX36161"/>
<evidence type="ECO:0000313" key="2">
    <source>
        <dbReference type="EnsemblProtists" id="EKX36161"/>
    </source>
</evidence>
<dbReference type="RefSeq" id="XP_005823141.1">
    <property type="nucleotide sequence ID" value="XM_005823084.1"/>
</dbReference>
<dbReference type="HOGENOM" id="CLU_1921094_0_0_1"/>
<proteinExistence type="predicted"/>
<reference evidence="3" key="2">
    <citation type="submission" date="2012-11" db="EMBL/GenBank/DDBJ databases">
        <authorList>
            <person name="Kuo A."/>
            <person name="Curtis B.A."/>
            <person name="Tanifuji G."/>
            <person name="Burki F."/>
            <person name="Gruber A."/>
            <person name="Irimia M."/>
            <person name="Maruyama S."/>
            <person name="Arias M.C."/>
            <person name="Ball S.G."/>
            <person name="Gile G.H."/>
            <person name="Hirakawa Y."/>
            <person name="Hopkins J.F."/>
            <person name="Rensing S.A."/>
            <person name="Schmutz J."/>
            <person name="Symeonidi A."/>
            <person name="Elias M."/>
            <person name="Eveleigh R.J."/>
            <person name="Herman E.K."/>
            <person name="Klute M.J."/>
            <person name="Nakayama T."/>
            <person name="Obornik M."/>
            <person name="Reyes-Prieto A."/>
            <person name="Armbrust E.V."/>
            <person name="Aves S.J."/>
            <person name="Beiko R.G."/>
            <person name="Coutinho P."/>
            <person name="Dacks J.B."/>
            <person name="Durnford D.G."/>
            <person name="Fast N.M."/>
            <person name="Green B.R."/>
            <person name="Grisdale C."/>
            <person name="Hempe F."/>
            <person name="Henrissat B."/>
            <person name="Hoppner M.P."/>
            <person name="Ishida K.-I."/>
            <person name="Kim E."/>
            <person name="Koreny L."/>
            <person name="Kroth P.G."/>
            <person name="Liu Y."/>
            <person name="Malik S.-B."/>
            <person name="Maier U.G."/>
            <person name="McRose D."/>
            <person name="Mock T."/>
            <person name="Neilson J.A."/>
            <person name="Onodera N.T."/>
            <person name="Poole A.M."/>
            <person name="Pritham E.J."/>
            <person name="Richards T.A."/>
            <person name="Rocap G."/>
            <person name="Roy S.W."/>
            <person name="Sarai C."/>
            <person name="Schaack S."/>
            <person name="Shirato S."/>
            <person name="Slamovits C.H."/>
            <person name="Spencer D.F."/>
            <person name="Suzuki S."/>
            <person name="Worden A.Z."/>
            <person name="Zauner S."/>
            <person name="Barry K."/>
            <person name="Bell C."/>
            <person name="Bharti A.K."/>
            <person name="Crow J.A."/>
            <person name="Grimwood J."/>
            <person name="Kramer R."/>
            <person name="Lindquist E."/>
            <person name="Lucas S."/>
            <person name="Salamov A."/>
            <person name="McFadden G.I."/>
            <person name="Lane C.E."/>
            <person name="Keeling P.J."/>
            <person name="Gray M.W."/>
            <person name="Grigoriev I.V."/>
            <person name="Archibald J.M."/>
        </authorList>
    </citation>
    <scope>NUCLEOTIDE SEQUENCE</scope>
    <source>
        <strain evidence="3">CCMP2712</strain>
    </source>
</reference>
<name>L1IIU9_GUITC</name>
<dbReference type="Proteomes" id="UP000011087">
    <property type="component" value="Unassembled WGS sequence"/>
</dbReference>
<dbReference type="GeneID" id="17292894"/>
<reference evidence="2" key="3">
    <citation type="submission" date="2016-03" db="UniProtKB">
        <authorList>
            <consortium name="EnsemblProtists"/>
        </authorList>
    </citation>
    <scope>IDENTIFICATION</scope>
</reference>
<dbReference type="EMBL" id="JH993078">
    <property type="protein sequence ID" value="EKX36161.1"/>
    <property type="molecule type" value="Genomic_DNA"/>
</dbReference>
<sequence length="132" mass="15751">MFAYWIFKEPYQHIFQCDEACKATDDKIRAVDKKENDFNELLDMMNKGYIYCACDKNTLSEEDREYYDHRKSIIKEYFTAKLEAYQAAMACLKKHMKTLSVTSNAEELKNCTKLETEFDNEIIRYSIKVMEM</sequence>
<organism evidence="1">
    <name type="scientific">Guillardia theta (strain CCMP2712)</name>
    <name type="common">Cryptophyte</name>
    <dbReference type="NCBI Taxonomy" id="905079"/>
    <lineage>
        <taxon>Eukaryota</taxon>
        <taxon>Cryptophyceae</taxon>
        <taxon>Pyrenomonadales</taxon>
        <taxon>Geminigeraceae</taxon>
        <taxon>Guillardia</taxon>
    </lineage>
</organism>
<accession>L1IIU9</accession>
<dbReference type="KEGG" id="gtt:GUITHDRAFT_117679"/>